<proteinExistence type="predicted"/>
<dbReference type="InterPro" id="IPR038228">
    <property type="entry name" value="Syd_sf"/>
</dbReference>
<dbReference type="RefSeq" id="WP_253619585.1">
    <property type="nucleotide sequence ID" value="NZ_JAMZDE010000007.1"/>
</dbReference>
<evidence type="ECO:0000313" key="4">
    <source>
        <dbReference type="EMBL" id="MCP1339658.1"/>
    </source>
</evidence>
<reference evidence="4" key="1">
    <citation type="submission" date="2022-06" db="EMBL/GenBank/DDBJ databases">
        <title>Idiomarina rhizosphaerae M1R2S28.</title>
        <authorList>
            <person name="Sun J.-Q."/>
            <person name="Li L.-F."/>
        </authorList>
    </citation>
    <scope>NUCLEOTIDE SEQUENCE</scope>
    <source>
        <strain evidence="4">M1R2S28</strain>
    </source>
</reference>
<gene>
    <name evidence="4" type="primary">syd</name>
    <name evidence="4" type="ORF">NJR55_08615</name>
</gene>
<sequence length="184" mass="20978">MKTLEESIDALMMRYQENVPVRYTEYVEEWNSPIYGTVIDENTVEWTPSRQPEALNFDDLESALEVSFHESIKTLFGRWYAGDLALDYQGHTISLLQTQSLEDGERLLENITGHILMKRRLKQPETVFIGLGSEDDGLLVTLDNQSGAVGLEWVGKEQHEVLSDSLADWLDNCQPQIDAGKNSW</sequence>
<organism evidence="4 5">
    <name type="scientific">Idiomarina rhizosphaerae</name>
    <dbReference type="NCBI Taxonomy" id="2961572"/>
    <lineage>
        <taxon>Bacteria</taxon>
        <taxon>Pseudomonadati</taxon>
        <taxon>Pseudomonadota</taxon>
        <taxon>Gammaproteobacteria</taxon>
        <taxon>Alteromonadales</taxon>
        <taxon>Idiomarinaceae</taxon>
        <taxon>Idiomarina</taxon>
    </lineage>
</organism>
<dbReference type="AlphaFoldDB" id="A0A9X2JSC0"/>
<dbReference type="InterPro" id="IPR009948">
    <property type="entry name" value="Syd"/>
</dbReference>
<dbReference type="Gene3D" id="3.40.1580.20">
    <property type="entry name" value="Syd protein"/>
    <property type="match status" value="1"/>
</dbReference>
<name>A0A9X2JSC0_9GAMM</name>
<protein>
    <submittedName>
        <fullName evidence="4">SecY-interacting protein</fullName>
    </submittedName>
</protein>
<evidence type="ECO:0000313" key="5">
    <source>
        <dbReference type="Proteomes" id="UP001139474"/>
    </source>
</evidence>
<dbReference type="NCBIfam" id="NF003439">
    <property type="entry name" value="PRK04968.1"/>
    <property type="match status" value="1"/>
</dbReference>
<dbReference type="EMBL" id="JAMZDE010000007">
    <property type="protein sequence ID" value="MCP1339658.1"/>
    <property type="molecule type" value="Genomic_DNA"/>
</dbReference>
<evidence type="ECO:0000256" key="1">
    <source>
        <dbReference type="ARBA" id="ARBA00022475"/>
    </source>
</evidence>
<keyword evidence="2" id="KW-0997">Cell inner membrane</keyword>
<comment type="caution">
    <text evidence="4">The sequence shown here is derived from an EMBL/GenBank/DDBJ whole genome shotgun (WGS) entry which is preliminary data.</text>
</comment>
<keyword evidence="3" id="KW-0472">Membrane</keyword>
<dbReference type="Proteomes" id="UP001139474">
    <property type="component" value="Unassembled WGS sequence"/>
</dbReference>
<accession>A0A9X2JSC0</accession>
<keyword evidence="5" id="KW-1185">Reference proteome</keyword>
<dbReference type="CDD" id="cd16323">
    <property type="entry name" value="Syd"/>
    <property type="match status" value="1"/>
</dbReference>
<evidence type="ECO:0000256" key="3">
    <source>
        <dbReference type="ARBA" id="ARBA00023136"/>
    </source>
</evidence>
<evidence type="ECO:0000256" key="2">
    <source>
        <dbReference type="ARBA" id="ARBA00022519"/>
    </source>
</evidence>
<dbReference type="GO" id="GO:0009898">
    <property type="term" value="C:cytoplasmic side of plasma membrane"/>
    <property type="evidence" value="ECO:0007669"/>
    <property type="project" value="InterPro"/>
</dbReference>
<dbReference type="Pfam" id="PF07348">
    <property type="entry name" value="Syd"/>
    <property type="match status" value="1"/>
</dbReference>
<keyword evidence="1" id="KW-1003">Cell membrane</keyword>